<comment type="caution">
    <text evidence="2">The sequence shown here is derived from an EMBL/GenBank/DDBJ whole genome shotgun (WGS) entry which is preliminary data.</text>
</comment>
<feature type="region of interest" description="Disordered" evidence="1">
    <location>
        <begin position="170"/>
        <end position="191"/>
    </location>
</feature>
<dbReference type="Proteomes" id="UP001610444">
    <property type="component" value="Unassembled WGS sequence"/>
</dbReference>
<accession>A0ABR4JVA9</accession>
<dbReference type="GeneID" id="98161618"/>
<gene>
    <name evidence="2" type="ORF">BJX68DRAFT_269846</name>
</gene>
<organism evidence="2 3">
    <name type="scientific">Aspergillus pseudodeflectus</name>
    <dbReference type="NCBI Taxonomy" id="176178"/>
    <lineage>
        <taxon>Eukaryota</taxon>
        <taxon>Fungi</taxon>
        <taxon>Dikarya</taxon>
        <taxon>Ascomycota</taxon>
        <taxon>Pezizomycotina</taxon>
        <taxon>Eurotiomycetes</taxon>
        <taxon>Eurotiomycetidae</taxon>
        <taxon>Eurotiales</taxon>
        <taxon>Aspergillaceae</taxon>
        <taxon>Aspergillus</taxon>
        <taxon>Aspergillus subgen. Nidulantes</taxon>
    </lineage>
</organism>
<evidence type="ECO:0000256" key="1">
    <source>
        <dbReference type="SAM" id="MobiDB-lite"/>
    </source>
</evidence>
<keyword evidence="3" id="KW-1185">Reference proteome</keyword>
<dbReference type="EMBL" id="JBFXLR010000043">
    <property type="protein sequence ID" value="KAL2843975.1"/>
    <property type="molecule type" value="Genomic_DNA"/>
</dbReference>
<name>A0ABR4JVA9_9EURO</name>
<reference evidence="2 3" key="1">
    <citation type="submission" date="2024-07" db="EMBL/GenBank/DDBJ databases">
        <title>Section-level genome sequencing and comparative genomics of Aspergillus sections Usti and Cavernicolus.</title>
        <authorList>
            <consortium name="Lawrence Berkeley National Laboratory"/>
            <person name="Nybo J.L."/>
            <person name="Vesth T.C."/>
            <person name="Theobald S."/>
            <person name="Frisvad J.C."/>
            <person name="Larsen T.O."/>
            <person name="Kjaerboelling I."/>
            <person name="Rothschild-Mancinelli K."/>
            <person name="Lyhne E.K."/>
            <person name="Kogle M.E."/>
            <person name="Barry K."/>
            <person name="Clum A."/>
            <person name="Na H."/>
            <person name="Ledsgaard L."/>
            <person name="Lin J."/>
            <person name="Lipzen A."/>
            <person name="Kuo A."/>
            <person name="Riley R."/>
            <person name="Mondo S."/>
            <person name="LaButti K."/>
            <person name="Haridas S."/>
            <person name="Pangalinan J."/>
            <person name="Salamov A.A."/>
            <person name="Simmons B.A."/>
            <person name="Magnuson J.K."/>
            <person name="Chen J."/>
            <person name="Drula E."/>
            <person name="Henrissat B."/>
            <person name="Wiebenga A."/>
            <person name="Lubbers R.J."/>
            <person name="Gomes A.C."/>
            <person name="Macurrencykelacurrency M.R."/>
            <person name="Stajich J."/>
            <person name="Grigoriev I.V."/>
            <person name="Mortensen U.H."/>
            <person name="De vries R.P."/>
            <person name="Baker S.E."/>
            <person name="Andersen M.R."/>
        </authorList>
    </citation>
    <scope>NUCLEOTIDE SEQUENCE [LARGE SCALE GENOMIC DNA]</scope>
    <source>
        <strain evidence="2 3">CBS 756.74</strain>
    </source>
</reference>
<proteinExistence type="predicted"/>
<protein>
    <submittedName>
        <fullName evidence="2">Uncharacterized protein</fullName>
    </submittedName>
</protein>
<evidence type="ECO:0000313" key="2">
    <source>
        <dbReference type="EMBL" id="KAL2843975.1"/>
    </source>
</evidence>
<sequence length="490" mass="55204">MNLTIACTPGLHDLIGHFASQLGDAICEAKIWSELGLSALYQSCIQPPDQIPPEIELSFGIQRRLDSTEAAKKCRVPKVLRNLGDFLPPPRVPTAYITSVDILLGYNHKSHRDRTYAPSPTIPASPSEDPQSFEDILQLHEFEDLDSDQVYLSPGSILSATKSSDTIFDKSSREVDEGQKPDSSSPIGVVSSSDLSKLFQDGFRTLISGHVRRRRPDNSPRTESFQGLSRLAPAVFKPQYLEGMNQRARLIPSIAKCMAYWIKPGKNRSLQERLAYTREQNRTENRPSISTYNDDTKAYLKESLWRIAQKQLYNTPTPKQLNHERFFLRMEVDRQNKDEDMLLEESLEGCDAYDDYNNCGLGADPHLIAGDKPFELEVCDAGSCGSSIIFGNSQTEQPMEMLDDYSDARIDQGVAETWATVFAPRLSRSFLPGGFEIGDVDRLDGDMIMQGYAGEELLSQAPRWRTWTEILDEENSDCEMLLNETMEEHL</sequence>
<feature type="compositionally biased region" description="Low complexity" evidence="1">
    <location>
        <begin position="181"/>
        <end position="191"/>
    </location>
</feature>
<dbReference type="RefSeq" id="XP_070895881.1">
    <property type="nucleotide sequence ID" value="XM_071046454.1"/>
</dbReference>
<feature type="compositionally biased region" description="Basic and acidic residues" evidence="1">
    <location>
        <begin position="170"/>
        <end position="180"/>
    </location>
</feature>
<evidence type="ECO:0000313" key="3">
    <source>
        <dbReference type="Proteomes" id="UP001610444"/>
    </source>
</evidence>